<accession>A0A0V0I7L9</accession>
<dbReference type="AlphaFoldDB" id="A0A0V0I7L9"/>
<dbReference type="EMBL" id="GEDG01010112">
    <property type="protein sequence ID" value="JAP28451.1"/>
    <property type="molecule type" value="Transcribed_RNA"/>
</dbReference>
<organism evidence="1">
    <name type="scientific">Solanum chacoense</name>
    <name type="common">Chaco potato</name>
    <dbReference type="NCBI Taxonomy" id="4108"/>
    <lineage>
        <taxon>Eukaryota</taxon>
        <taxon>Viridiplantae</taxon>
        <taxon>Streptophyta</taxon>
        <taxon>Embryophyta</taxon>
        <taxon>Tracheophyta</taxon>
        <taxon>Spermatophyta</taxon>
        <taxon>Magnoliopsida</taxon>
        <taxon>eudicotyledons</taxon>
        <taxon>Gunneridae</taxon>
        <taxon>Pentapetalae</taxon>
        <taxon>asterids</taxon>
        <taxon>lamiids</taxon>
        <taxon>Solanales</taxon>
        <taxon>Solanaceae</taxon>
        <taxon>Solanoideae</taxon>
        <taxon>Solaneae</taxon>
        <taxon>Solanum</taxon>
    </lineage>
</organism>
<evidence type="ECO:0000313" key="1">
    <source>
        <dbReference type="EMBL" id="JAP28451.1"/>
    </source>
</evidence>
<protein>
    <submittedName>
        <fullName evidence="1">Putative ovule protein</fullName>
    </submittedName>
</protein>
<reference evidence="1" key="1">
    <citation type="submission" date="2015-12" db="EMBL/GenBank/DDBJ databases">
        <title>Gene expression during late stages of embryo sac development: a critical building block for successful pollen-pistil interactions.</title>
        <authorList>
            <person name="Liu Y."/>
            <person name="Joly V."/>
            <person name="Sabar M."/>
            <person name="Matton D.P."/>
        </authorList>
    </citation>
    <scope>NUCLEOTIDE SEQUENCE</scope>
</reference>
<sequence>MCSSDICSICSEREVQLIVASVNESDKGSQNIFLNSCFLSHYYMKEQLLHLRTSWKSNFQFLELAFNSWILAHY</sequence>
<proteinExistence type="predicted"/>
<name>A0A0V0I7L9_SOLCH</name>